<evidence type="ECO:0000313" key="3">
    <source>
        <dbReference type="EMBL" id="EFA90680.1"/>
    </source>
</evidence>
<dbReference type="PROSITE" id="PS51272">
    <property type="entry name" value="SLH"/>
    <property type="match status" value="3"/>
</dbReference>
<feature type="region of interest" description="Disordered" evidence="1">
    <location>
        <begin position="221"/>
        <end position="293"/>
    </location>
</feature>
<evidence type="ECO:0000256" key="1">
    <source>
        <dbReference type="SAM" id="MobiDB-lite"/>
    </source>
</evidence>
<sequence>MKEKNIYCKIGALFLVLTMLSSVLPISIFASGLTESKKFGDIPQNYWARKSIFKLAEEGIVNGYEDNTFKPDKKITRGEFISIINRSFKFSKKADTKFSDVSLGIWCYKDISIAVGEKYASGYPDGTFKPNSEVTRAEATTFLAKIFSNNSAGKFHNPGKLDFKDEIPSWARDSINLMIEKGYVKGYPDGTFRANESITRAEVCALIDNAENGIKDFKKPFKEKDEKTTKGNVVESKRNSTTSGNGNNTYWRHSSYEPSKPDKPIVPDKPNAPNKPELPDKPSVPDNKSNSLKMSSVGNNLYLIEVNKETNKEEIKNILSEKYLSSKNYCLGKVFKDSTKVLLYAENLKIKCDKFSGKLPEVTSGIYMDKDGDFIAYDDQNPSENITLFVGEVKLDKPFKTSKVVLGLKGNQLNGGLDLQSSTKRIEGLNFFLEKTPKESMIIDSAISQSGSTKMPVSDLEIINNTFNFGNNAGSAKNGIRILSSLDSGYLKINNNTFNGLGADIDGKNYNNAAIGINTRTKDGTLTEINGNKIQGYGYHGIGVAVSANASLSVEGNILEDIGQNGIDINLFGRGKDIIVKNNIISKYGSKEIKTTSFTDPNGKVGNRFEVGLGIAYVDKSVYGVKINEKYYNDKDKFLKDLFDINIIGSKAENDKNDGVFDCTPIYMGHQTRFKNPVDEINREYSRLQNEELIIVKDDDKDLVIPNETIKSKQVKAIKIVGNGSGKVVLNPSLVITDDLTIDLPNANLQNNANVEKEKVHILNIRDNDYSNFVIKPQFTNITLKNAQELPVEILEIEDKTGNEVTKEKSTLTNNIKVFVGDKETRDFRVDEENDKVILNKTLLDNLMKFTSIKIEYKDDSNNVSSVQKSFDISVDNNSSIKAEFIGTKEATIYESFAPNEGLNIRIQEIKDASGNNVEFSKVNFKEGLKVKISYGEAKKEDFVVNGDTITIKKSFLDMISTPVFGKSHDLVVSLTDLDNNILDAKATLKLNIVNNSNVKVEPVSTLTFTQGNAPINGMTFKITSIRNSKGQELGKNDIDLENCLDIEPFPTNWGDDSIENLGNGNFRFNKKYLDIDSDKKTITIKKEYLDKLQINDKDTEFGTKQIIVKYRDPRVGINFRSEKFIIHIKKALKPLSEDTAITSTKYEIKDDTIKPINNSINNKTSVSEFIKNIVRGNERQVLRVYSKEYINNNNLVSEYIYKYKKNYENIGNNDYLVVTAENGKNTKIYQIIFEGNQDNSLVISVKDKSIVSNFGTTFIEVSENATLEQIKNALEVQEEANIKIVNQDGEDVSDIKDGYGLIVQKGEQSEERTIKLKYAKKIYRALIVANSDYGNDKLNLIGPKTDKVLMKKVFENQEIDSNKFENITVVENAKKQEFLNKISEAFKGAKSDDVSYLYYSGHGNNVDGISYICTTDYAENKEKQVKLWISVNELREALDKVPGTKVLILDSCNSGGFIGKKVDAVTSPTPQPSLDINSKEFNDNIQRAFDNSLLRDRSVGYLTTNEYKVLTASSEDEYSFEDKKEKVGKFTKVLSRVAGINGDVVGDTDNNGKISLEEAYKYLEDNVVYTSHIQAFPRNDSYTIFEAGSNAKPISNDKKVTSAKNSENKDNLNIIINGDRGLIKSGEFKITDKVTVAEFLKQIQKGHPNQELKVVRLIPSRIEKKDTDMLEKLDYLEVTAEDGTKANYVITVEVSKEVSDLSITSKKDNKEIGFYTIIPSKKTISSSLKKITENTTVEEFLSNIEKGHAKQSLCVADKIGNTKNNNDKLASGDKLIVRVETGEKDEYTIILEAKKTGLVFINSAFTVETGAGPFGNKIKSGTKALDTNVTVEEFLRLIENKEEFLSIKVNSGMTHEPKVGKEKLEQGDYVFLAPKSGGFPQRYNLIVKVASFPSPGIEVSKVDFGDNFTVDHDKKTITSGRVKITTELTVGEFLGHVVNSNDFSKLEIRKAKSSDKLKEGNTLRIIAKNDPKKITKVYTLIFDDSEAKEIHPDFGGDFIVDSSNKFALKIKSQKTNITRTMTVKEFLSKLRNKDKFSSIKFKRSWDELTEESTLKDGDKMQVTINKSSSSLAPVSETKTYIIEIYKDLELEVPDFGGAYKFGTIKKNEISGDSEELTTDITVKEFIGKIKNADKYDSIKIQKAYEETIKKDTDKIESDDKLILKKGNKEAVYKLINVTNNNGGISIPSFSLD</sequence>
<dbReference type="InterPro" id="IPR001119">
    <property type="entry name" value="SLH_dom"/>
</dbReference>
<dbReference type="Pfam" id="PF00656">
    <property type="entry name" value="Peptidase_C14"/>
    <property type="match status" value="1"/>
</dbReference>
<dbReference type="InterPro" id="IPR029030">
    <property type="entry name" value="Caspase-like_dom_sf"/>
</dbReference>
<feature type="domain" description="SLH" evidence="2">
    <location>
        <begin position="35"/>
        <end position="98"/>
    </location>
</feature>
<dbReference type="Gene3D" id="3.40.50.1460">
    <property type="match status" value="1"/>
</dbReference>
<name>D1VRY7_9FIRM</name>
<feature type="domain" description="SLH" evidence="2">
    <location>
        <begin position="99"/>
        <end position="157"/>
    </location>
</feature>
<keyword evidence="4" id="KW-1185">Reference proteome</keyword>
<dbReference type="InterPro" id="IPR011600">
    <property type="entry name" value="Pept_C14_caspase"/>
</dbReference>
<reference evidence="3 4" key="1">
    <citation type="submission" date="2009-12" db="EMBL/GenBank/DDBJ databases">
        <title>Genome Sequence of Peptoniphilus lacrimalis 315-B.</title>
        <authorList>
            <person name="Durkin A.S."/>
            <person name="Madupu R."/>
            <person name="Torralba M."/>
            <person name="Methe B."/>
            <person name="Sutton G."/>
            <person name="Strausberg R.L."/>
            <person name="Nelson K.E."/>
        </authorList>
    </citation>
    <scope>NUCLEOTIDE SEQUENCE [LARGE SCALE GENOMIC DNA]</scope>
    <source>
        <strain evidence="3 4">315-B</strain>
    </source>
</reference>
<dbReference type="SUPFAM" id="SSF52129">
    <property type="entry name" value="Caspase-like"/>
    <property type="match status" value="1"/>
</dbReference>
<proteinExistence type="predicted"/>
<dbReference type="Proteomes" id="UP000005711">
    <property type="component" value="Unassembled WGS sequence"/>
</dbReference>
<feature type="compositionally biased region" description="Low complexity" evidence="1">
    <location>
        <begin position="239"/>
        <end position="249"/>
    </location>
</feature>
<comment type="caution">
    <text evidence="3">The sequence shown here is derived from an EMBL/GenBank/DDBJ whole genome shotgun (WGS) entry which is preliminary data.</text>
</comment>
<dbReference type="GO" id="GO:0004197">
    <property type="term" value="F:cysteine-type endopeptidase activity"/>
    <property type="evidence" value="ECO:0007669"/>
    <property type="project" value="InterPro"/>
</dbReference>
<dbReference type="InterPro" id="IPR006626">
    <property type="entry name" value="PbH1"/>
</dbReference>
<dbReference type="GO" id="GO:0006508">
    <property type="term" value="P:proteolysis"/>
    <property type="evidence" value="ECO:0007669"/>
    <property type="project" value="InterPro"/>
</dbReference>
<protein>
    <recommendedName>
        <fullName evidence="2">SLH domain-containing protein</fullName>
    </recommendedName>
</protein>
<gene>
    <name evidence="3" type="ORF">HMPREF0628_0112</name>
</gene>
<evidence type="ECO:0000259" key="2">
    <source>
        <dbReference type="PROSITE" id="PS51272"/>
    </source>
</evidence>
<dbReference type="SMART" id="SM00710">
    <property type="entry name" value="PbH1"/>
    <property type="match status" value="7"/>
</dbReference>
<feature type="domain" description="SLH" evidence="2">
    <location>
        <begin position="158"/>
        <end position="221"/>
    </location>
</feature>
<organism evidence="3 4">
    <name type="scientific">Peptoniphilus lacrimalis 315-B</name>
    <dbReference type="NCBI Taxonomy" id="596330"/>
    <lineage>
        <taxon>Bacteria</taxon>
        <taxon>Bacillati</taxon>
        <taxon>Bacillota</taxon>
        <taxon>Tissierellia</taxon>
        <taxon>Tissierellales</taxon>
        <taxon>Peptoniphilaceae</taxon>
        <taxon>Peptoniphilus</taxon>
    </lineage>
</organism>
<dbReference type="RefSeq" id="WP_004823909.1">
    <property type="nucleotide sequence ID" value="NZ_ADDO01000017.1"/>
</dbReference>
<dbReference type="InterPro" id="IPR051465">
    <property type="entry name" value="Cell_Envelope_Struct_Comp"/>
</dbReference>
<dbReference type="PANTHER" id="PTHR43308:SF5">
    <property type="entry name" value="S-LAYER PROTEIN _ PEPTIDOGLYCAN ENDO-BETA-N-ACETYLGLUCOSAMINIDASE"/>
    <property type="match status" value="1"/>
</dbReference>
<dbReference type="EMBL" id="ADDO01000017">
    <property type="protein sequence ID" value="EFA90680.1"/>
    <property type="molecule type" value="Genomic_DNA"/>
</dbReference>
<evidence type="ECO:0000313" key="4">
    <source>
        <dbReference type="Proteomes" id="UP000005711"/>
    </source>
</evidence>
<dbReference type="PANTHER" id="PTHR43308">
    <property type="entry name" value="OUTER MEMBRANE PROTEIN ALPHA-RELATED"/>
    <property type="match status" value="1"/>
</dbReference>
<accession>D1VRY7</accession>
<dbReference type="Pfam" id="PF00395">
    <property type="entry name" value="SLH"/>
    <property type="match status" value="3"/>
</dbReference>
<dbReference type="eggNOG" id="COG4249">
    <property type="taxonomic scope" value="Bacteria"/>
</dbReference>